<evidence type="ECO:0000256" key="1">
    <source>
        <dbReference type="SAM" id="Phobius"/>
    </source>
</evidence>
<accession>A0A7W7VQW1</accession>
<organism evidence="2 3">
    <name type="scientific">Streptosporangium saharense</name>
    <dbReference type="NCBI Taxonomy" id="1706840"/>
    <lineage>
        <taxon>Bacteria</taxon>
        <taxon>Bacillati</taxon>
        <taxon>Actinomycetota</taxon>
        <taxon>Actinomycetes</taxon>
        <taxon>Streptosporangiales</taxon>
        <taxon>Streptosporangiaceae</taxon>
        <taxon>Streptosporangium</taxon>
    </lineage>
</organism>
<evidence type="ECO:0000313" key="3">
    <source>
        <dbReference type="Proteomes" id="UP000552644"/>
    </source>
</evidence>
<dbReference type="AlphaFoldDB" id="A0A7W7VQW1"/>
<keyword evidence="1" id="KW-0812">Transmembrane</keyword>
<feature type="transmembrane region" description="Helical" evidence="1">
    <location>
        <begin position="142"/>
        <end position="164"/>
    </location>
</feature>
<keyword evidence="1" id="KW-0472">Membrane</keyword>
<keyword evidence="3" id="KW-1185">Reference proteome</keyword>
<gene>
    <name evidence="2" type="ORF">FHS44_005820</name>
</gene>
<feature type="transmembrane region" description="Helical" evidence="1">
    <location>
        <begin position="12"/>
        <end position="32"/>
    </location>
</feature>
<comment type="caution">
    <text evidence="2">The sequence shown here is derived from an EMBL/GenBank/DDBJ whole genome shotgun (WGS) entry which is preliminary data.</text>
</comment>
<dbReference type="RefSeq" id="WP_184720182.1">
    <property type="nucleotide sequence ID" value="NZ_JACHJP010000007.1"/>
</dbReference>
<protein>
    <recommendedName>
        <fullName evidence="4">Integral membrane protein</fullName>
    </recommendedName>
</protein>
<evidence type="ECO:0008006" key="4">
    <source>
        <dbReference type="Google" id="ProtNLM"/>
    </source>
</evidence>
<feature type="transmembrane region" description="Helical" evidence="1">
    <location>
        <begin position="44"/>
        <end position="66"/>
    </location>
</feature>
<name>A0A7W7VQW1_9ACTN</name>
<dbReference type="Proteomes" id="UP000552644">
    <property type="component" value="Unassembled WGS sequence"/>
</dbReference>
<proteinExistence type="predicted"/>
<feature type="transmembrane region" description="Helical" evidence="1">
    <location>
        <begin position="112"/>
        <end position="130"/>
    </location>
</feature>
<keyword evidence="1" id="KW-1133">Transmembrane helix</keyword>
<sequence>MNRRDTGAAAERVEFAGAVYGSLLAASVIAGATAQGGPPPAAELVTLLISTGVVFWIAHVYAEIISRGYPGRPLTWANLRSAAKDEWPLAQASIPPAMAAAFASGLGASDVVTAWVALGVAVAGQVTWAVTATVKAHSSTGVVIFSGVVNLVLGLAIVALKAVIAPH</sequence>
<reference evidence="2 3" key="1">
    <citation type="submission" date="2020-08" db="EMBL/GenBank/DDBJ databases">
        <title>Genomic Encyclopedia of Type Strains, Phase III (KMG-III): the genomes of soil and plant-associated and newly described type strains.</title>
        <authorList>
            <person name="Whitman W."/>
        </authorList>
    </citation>
    <scope>NUCLEOTIDE SEQUENCE [LARGE SCALE GENOMIC DNA]</scope>
    <source>
        <strain evidence="2 3">CECT 8840</strain>
    </source>
</reference>
<dbReference type="EMBL" id="JACHJP010000007">
    <property type="protein sequence ID" value="MBB4918690.1"/>
    <property type="molecule type" value="Genomic_DNA"/>
</dbReference>
<evidence type="ECO:0000313" key="2">
    <source>
        <dbReference type="EMBL" id="MBB4918690.1"/>
    </source>
</evidence>